<protein>
    <submittedName>
        <fullName evidence="1">Uncharacterized protein</fullName>
    </submittedName>
</protein>
<sequence>MEVQNPEELMKVLLDNPSARSQLNSFVEQAIAKSHSPAPSKVVPLDIIRDAFEFEFKDQINPGEVPWSDVQDSVRTEMVEYVREMMSSSGVSLPTRSIIGKRIKRYYRSQRHQAQIKADKEKRRRQRFLNKRNRLTMEKRDREVRKALEREELSSEEIKELRSTIAPVEAKEVVVYDSGDEDARSDLLLKRKISLERGRKTARENQRRGSRLLALLSGNKAPSQQVSVKDLMELAKENVPLPAAKAPSASLTPLRCCTTSTADAALRAQQKRGRLALTRKPQTSIGKLSLGPSSERSNLMVAAGALRSSLVETEDSLSMAVDSSPFLFQGDFTD</sequence>
<comment type="caution">
    <text evidence="1">The sequence shown here is derived from an EMBL/GenBank/DDBJ whole genome shotgun (WGS) entry which is preliminary data.</text>
</comment>
<evidence type="ECO:0000313" key="2">
    <source>
        <dbReference type="Proteomes" id="UP001159405"/>
    </source>
</evidence>
<evidence type="ECO:0000313" key="1">
    <source>
        <dbReference type="EMBL" id="CAH3111143.1"/>
    </source>
</evidence>
<gene>
    <name evidence="1" type="ORF">PLOB_00019841</name>
</gene>
<dbReference type="EMBL" id="CALNXK010000023">
    <property type="protein sequence ID" value="CAH3111143.1"/>
    <property type="molecule type" value="Genomic_DNA"/>
</dbReference>
<accession>A0ABN8NIU5</accession>
<dbReference type="Proteomes" id="UP001159405">
    <property type="component" value="Unassembled WGS sequence"/>
</dbReference>
<name>A0ABN8NIU5_9CNID</name>
<organism evidence="1 2">
    <name type="scientific">Porites lobata</name>
    <dbReference type="NCBI Taxonomy" id="104759"/>
    <lineage>
        <taxon>Eukaryota</taxon>
        <taxon>Metazoa</taxon>
        <taxon>Cnidaria</taxon>
        <taxon>Anthozoa</taxon>
        <taxon>Hexacorallia</taxon>
        <taxon>Scleractinia</taxon>
        <taxon>Fungiina</taxon>
        <taxon>Poritidae</taxon>
        <taxon>Porites</taxon>
    </lineage>
</organism>
<keyword evidence="2" id="KW-1185">Reference proteome</keyword>
<proteinExistence type="predicted"/>
<reference evidence="1 2" key="1">
    <citation type="submission" date="2022-05" db="EMBL/GenBank/DDBJ databases">
        <authorList>
            <consortium name="Genoscope - CEA"/>
            <person name="William W."/>
        </authorList>
    </citation>
    <scope>NUCLEOTIDE SEQUENCE [LARGE SCALE GENOMIC DNA]</scope>
</reference>